<dbReference type="GO" id="GO:0005576">
    <property type="term" value="C:extracellular region"/>
    <property type="evidence" value="ECO:0007669"/>
    <property type="project" value="UniProtKB-SubCell"/>
</dbReference>
<feature type="region of interest" description="Disordered" evidence="4">
    <location>
        <begin position="319"/>
        <end position="340"/>
    </location>
</feature>
<evidence type="ECO:0000313" key="8">
    <source>
        <dbReference type="EMBL" id="MBS7457396.1"/>
    </source>
</evidence>
<dbReference type="InterPro" id="IPR011049">
    <property type="entry name" value="Serralysin-like_metalloprot_C"/>
</dbReference>
<dbReference type="InterPro" id="IPR013783">
    <property type="entry name" value="Ig-like_fold"/>
</dbReference>
<evidence type="ECO:0000256" key="1">
    <source>
        <dbReference type="ARBA" id="ARBA00004613"/>
    </source>
</evidence>
<dbReference type="PANTHER" id="PTHR38340:SF1">
    <property type="entry name" value="S-LAYER PROTEIN"/>
    <property type="match status" value="1"/>
</dbReference>
<dbReference type="Pfam" id="PF00353">
    <property type="entry name" value="HemolysinCabind"/>
    <property type="match status" value="2"/>
</dbReference>
<feature type="region of interest" description="Disordered" evidence="4">
    <location>
        <begin position="630"/>
        <end position="652"/>
    </location>
</feature>
<reference evidence="8 9" key="1">
    <citation type="journal article" date="2021" name="Microbiol. Resour. Announc.">
        <title>Draft Genome Sequence of Coralloluteibacterium stylophorae LMG 29479T.</title>
        <authorList>
            <person name="Karlyshev A.V."/>
            <person name="Kudryashova E.B."/>
            <person name="Ariskina E.V."/>
            <person name="Conroy A.P."/>
            <person name="Abidueva E.Y."/>
        </authorList>
    </citation>
    <scope>NUCLEOTIDE SEQUENCE [LARGE SCALE GENOMIC DNA]</scope>
    <source>
        <strain evidence="8 9">LMG 29479</strain>
    </source>
</reference>
<dbReference type="InterPro" id="IPR050557">
    <property type="entry name" value="RTX_toxin/Mannuronan_C5-epim"/>
</dbReference>
<dbReference type="PANTHER" id="PTHR38340">
    <property type="entry name" value="S-LAYER PROTEIN"/>
    <property type="match status" value="1"/>
</dbReference>
<dbReference type="NCBIfam" id="TIGR03661">
    <property type="entry name" value="T1SS_VCA0849"/>
    <property type="match status" value="1"/>
</dbReference>
<dbReference type="Gene3D" id="2.60.40.10">
    <property type="entry name" value="Immunoglobulins"/>
    <property type="match status" value="10"/>
</dbReference>
<evidence type="ECO:0000256" key="4">
    <source>
        <dbReference type="SAM" id="MobiDB-lite"/>
    </source>
</evidence>
<keyword evidence="2" id="KW-0964">Secreted</keyword>
<dbReference type="EMBL" id="JAGQFT010000012">
    <property type="protein sequence ID" value="MBR0561532.1"/>
    <property type="molecule type" value="Genomic_DNA"/>
</dbReference>
<dbReference type="PRINTS" id="PR00313">
    <property type="entry name" value="CABNDNGRPT"/>
</dbReference>
<evidence type="ECO:0000256" key="2">
    <source>
        <dbReference type="ARBA" id="ARBA00022525"/>
    </source>
</evidence>
<reference evidence="7" key="2">
    <citation type="submission" date="2021-04" db="EMBL/GenBank/DDBJ databases">
        <authorList>
            <person name="Karlyshev A.V."/>
        </authorList>
    </citation>
    <scope>NUCLEOTIDE SEQUENCE</scope>
    <source>
        <strain evidence="7">LMG 29479</strain>
    </source>
</reference>
<organism evidence="7">
    <name type="scientific">Coralloluteibacterium stylophorae</name>
    <dbReference type="NCBI Taxonomy" id="1776034"/>
    <lineage>
        <taxon>Bacteria</taxon>
        <taxon>Pseudomonadati</taxon>
        <taxon>Pseudomonadota</taxon>
        <taxon>Gammaproteobacteria</taxon>
        <taxon>Lysobacterales</taxon>
        <taxon>Lysobacteraceae</taxon>
        <taxon>Coralloluteibacterium</taxon>
    </lineage>
</organism>
<gene>
    <name evidence="8" type="ORF">KB893_009640</name>
    <name evidence="7" type="ORF">KB893_03190</name>
</gene>
<comment type="subcellular location">
    <subcellularLocation>
        <location evidence="1">Secreted</location>
    </subcellularLocation>
</comment>
<dbReference type="InterPro" id="IPR019960">
    <property type="entry name" value="T1SS_VCA0849"/>
</dbReference>
<dbReference type="SUPFAM" id="SSF51120">
    <property type="entry name" value="beta-Roll"/>
    <property type="match status" value="2"/>
</dbReference>
<dbReference type="NCBIfam" id="NF033510">
    <property type="entry name" value="Ca_tandemer"/>
    <property type="match status" value="4"/>
</dbReference>
<feature type="domain" description="Bacterial Ig" evidence="6">
    <location>
        <begin position="167"/>
        <end position="249"/>
    </location>
</feature>
<dbReference type="GO" id="GO:0005509">
    <property type="term" value="F:calcium ion binding"/>
    <property type="evidence" value="ECO:0007669"/>
    <property type="project" value="InterPro"/>
</dbReference>
<evidence type="ECO:0000259" key="5">
    <source>
        <dbReference type="Pfam" id="PF12245"/>
    </source>
</evidence>
<comment type="caution">
    <text evidence="7">The sequence shown here is derived from an EMBL/GenBank/DDBJ whole genome shotgun (WGS) entry which is preliminary data.</text>
</comment>
<accession>A0A8J8AWP3</accession>
<keyword evidence="9" id="KW-1185">Reference proteome</keyword>
<feature type="domain" description="Ig-like" evidence="5">
    <location>
        <begin position="797"/>
        <end position="878"/>
    </location>
</feature>
<evidence type="ECO:0000313" key="9">
    <source>
        <dbReference type="Proteomes" id="UP000675747"/>
    </source>
</evidence>
<dbReference type="SUPFAM" id="SSF101898">
    <property type="entry name" value="NHL repeat"/>
    <property type="match status" value="1"/>
</dbReference>
<name>A0A8J8AWP3_9GAMM</name>
<dbReference type="InterPro" id="IPR041498">
    <property type="entry name" value="Big_6"/>
</dbReference>
<dbReference type="Gene3D" id="2.150.10.10">
    <property type="entry name" value="Serralysin-like metalloprotease, C-terminal"/>
    <property type="match status" value="3"/>
</dbReference>
<dbReference type="EMBL" id="JAGQFT020000005">
    <property type="protein sequence ID" value="MBS7457396.1"/>
    <property type="molecule type" value="Genomic_DNA"/>
</dbReference>
<feature type="compositionally biased region" description="Low complexity" evidence="4">
    <location>
        <begin position="162"/>
        <end position="175"/>
    </location>
</feature>
<dbReference type="InterPro" id="IPR022038">
    <property type="entry name" value="Ig-like_bact"/>
</dbReference>
<dbReference type="InterPro" id="IPR001343">
    <property type="entry name" value="Hemolysn_Ca-bd"/>
</dbReference>
<feature type="domain" description="Bacterial Ig" evidence="6">
    <location>
        <begin position="252"/>
        <end position="334"/>
    </location>
</feature>
<protein>
    <submittedName>
        <fullName evidence="7">Type I secretion C-terminal target domain-containing protein</fullName>
    </submittedName>
</protein>
<dbReference type="PROSITE" id="PS00330">
    <property type="entry name" value="HEMOLYSIN_CALCIUM"/>
    <property type="match status" value="5"/>
</dbReference>
<dbReference type="RefSeq" id="WP_211925500.1">
    <property type="nucleotide sequence ID" value="NZ_JAGQFT020000005.1"/>
</dbReference>
<dbReference type="Pfam" id="PF12245">
    <property type="entry name" value="Big_3_2"/>
    <property type="match status" value="1"/>
</dbReference>
<evidence type="ECO:0000259" key="6">
    <source>
        <dbReference type="Pfam" id="PF17936"/>
    </source>
</evidence>
<feature type="region of interest" description="Disordered" evidence="4">
    <location>
        <begin position="930"/>
        <end position="957"/>
    </location>
</feature>
<dbReference type="Pfam" id="PF17936">
    <property type="entry name" value="Big_6"/>
    <property type="match status" value="3"/>
</dbReference>
<sequence>MPTVIASVSGPDRDVLEVEFPQAGSGAVPMADVDDIQIPVGPEEVEQLVRDGDDLLITLRGMGTLRVPRFFEEDEDGRLFLDDDGELLQVQSVAVEQGVLPYTTVAWEGPAPLVAAGEGLGAAAIALPILGAVGLAAAAGGGGGGGGDDDDDDGGVDPSPPVSDTTAPTPPTDLAVSDDGEVVTGSGEPGAIVRVVDENGDVIGEGTVGAGGEFEVELDPPQRDGQELAVDLTDPAGNTSDPATVDAPDTTAPAAPTDLAVGGDGDVVSGAGEPGASVRVIDESGEVIGEGTVGADGRFEVELDPPQLESQNLTVDLTDAAGNTSPPAAVAAPDGTPPAAPSDLAVADEGDVVTGAGEPGSSVRVLDEDGDVIGEGTVGDDGRFAVAVAPPQLDGQELAVDLTDAAGNTSAPASVVAPDAVAPGPDTTAVAIDPVAGDDALDLGESTGDVTVSGRVTGVFSDGDAVTVIVDGDAYITAVDATGAWSVTVPGSALADDVDRQVEVSVTASDAAGNVGTVTATRAYIVDTTSPGGIDGDEAPTVAVPEAVDGINAAELDDGVQVEVGLTPGTQAGDTVTVTVANGDGSVTNVGTYAVTDADVAAGSVQVTVPGTGLVDGSYEAEAIITDAAGNSSAPGRSAPFGIDTTSPGGPDGSDAPVVTVPEAADGGVNADELADGVQVGVALTAGAQAGDTVAVSILDDGGGVVGSADYTLTAADIAAGSVEVTVAGAGLADGSYSAAATITDAAGNGSATGTSDDFAVDTTGPGGIDGSQIPLVAVPEAEGGINAAEAADGVRVFVDLTDATASGDSVQIQLRNDAGTVVATQTVVVTEADVGLGVVSALLSTADLVDGAYSAEAVIRDPAGNASGVGATSVTVDTTVEVSQLEAGGSWEYSLDAGETWTAGSGTSFEVPEGSYAEGEVRVRQRDAAGNLSDSGTLDAVVVDNSDPGGDDGTDAPVVGVPEAADGFVNAAEAADGVGIAVTLTAGTRAGDTITVSLLDDGGTLVATATHVVTAAEGEAGSALVPVGGATLESGTYTAEAVIVDAAGNSSAPGVSAGFDLDVDAPPPPAPALEADTGEAGDRITADGTVLVDDLEAGGSWEYSLDGGDSWSAGSGGSFELPEGDYGTDQILVRQRDAAGNPSPAAALAPVTVDTTSPGGAGGQGAPAIAVVEAADGSVGAAEVADGIDVAVTLTPGTEAGDVIVLTVTGPDGAATTSYAVTAADIGAGVATVAGVGLGADGPYTVQAVIEDAAGQSSQPSNSVGFDLDTDAPSAPLSLAIPEAADGAVVAGELADGLQAVVGLPADAVAGDRVTVTVTDGAVSLSGQQTLTAADIAAGSVTVTVPGGGFVSGSYEAIAAVTDAAGNSGPDSAPVAFDVDVEIPATPSLAIAEAADGLVDEVELGDGVLAEVILPEGGGAGERVEVTFSDGGQTYVASVTLATDVAAGDSVDIAYGGPLPDGDYTATAIHYGIAGTPSAPSNAVELTVDAVPLAAGATGATVDESALDGGAAVATGVFSVAGANGGLSWSLAEPTAPLTSGGVALAWSGVGTDTLVGSAGGVEVLRVSVAADGSYTVMLSAPLDHPAAGADVLDVALLATATDATGDTATAGLGLQVADGVPQLAAPATVVLTSAGSVSGNVVDDFGADGGTLTALVVDGVTFSVDEATGTVSTSGDASVFAGYSYSAGQLTIDTYRGESIAVDVETGAYTYSATGVAATPDSNSAPVANIASPGALLGLVDANVLGLIDLSSQQFFTARDDDGEVSRVELTFQAGLDLAARRLGFSQALADELGLDVTLTTTNTLVYTRSRIVITGEDGGPVDTLALNEFLASITVTGGLSSLLTLGLAPTFTMTVSDGTASDTASSTELLDLSLVSGLLGATPPQNVRTGTGAGDTLNGDTNPADTADRLYGLAGNDTLNGGLGSDLLRGGAGSDILRGGAGNDILIGGTGADVLTGGAGSDVFLWEDGDGGGAVSDRITDFSGAGVAAGGDVLDLSRLLTGEGAVGANPGNLVRYLHFAVVDGNTVVSISSSGGYAGGWNAGNAAATDQQIVLEGVDLVSGLGSDHAVIADLLANGTLVVDQAEVEGEAGDGTTTVDFVATDGDGDTSSTTVEFDSSGVPQNGFDPANVAPQTQVSATSLLGLVGVEALGLVDLDHQDLVAVDADNNLSRVQVRYEPLLGLNLTPLGFGYSEAMAEAFGYTVEVASDGGVLGLLAPSATITISAAPGGTLDNVEINELLATVHLTNGDGGLLDGSLLSLDLLNALTIEATDAQGLQSSSAVGSLLDVSLLNTLDGGAGFLLEGSVEADLLTGDAGEDRLYGYVGVDTLIGGGGADLLRGGDGDDRLVVGDDGFVLADGGLGVDVLELADGIVLDLSGETDRVAGIETIDLGANLGVGVELTLDEVAAEALTDEFDALRIDGDAADAVTLTGATATGASATIGGEVYAEYSLGNVSLLVDEDIGVAVG</sequence>
<evidence type="ECO:0000313" key="7">
    <source>
        <dbReference type="EMBL" id="MBR0561532.1"/>
    </source>
</evidence>
<evidence type="ECO:0000256" key="3">
    <source>
        <dbReference type="ARBA" id="ARBA00022837"/>
    </source>
</evidence>
<dbReference type="Proteomes" id="UP000675747">
    <property type="component" value="Unassembled WGS sequence"/>
</dbReference>
<keyword evidence="3" id="KW-0106">Calcium</keyword>
<feature type="region of interest" description="Disordered" evidence="4">
    <location>
        <begin position="139"/>
        <end position="189"/>
    </location>
</feature>
<feature type="domain" description="Bacterial Ig" evidence="6">
    <location>
        <begin position="338"/>
        <end position="419"/>
    </location>
</feature>
<proteinExistence type="predicted"/>
<dbReference type="InterPro" id="IPR018511">
    <property type="entry name" value="Hemolysin-typ_Ca-bd_CS"/>
</dbReference>